<dbReference type="InterPro" id="IPR012938">
    <property type="entry name" value="Glc/Sorbosone_DH"/>
</dbReference>
<dbReference type="Proteomes" id="UP000306918">
    <property type="component" value="Unassembled WGS sequence"/>
</dbReference>
<name>A0A4S8I1G1_9BACT</name>
<dbReference type="SUPFAM" id="SSF50952">
    <property type="entry name" value="Soluble quinoprotein glucose dehydrogenase"/>
    <property type="match status" value="1"/>
</dbReference>
<organism evidence="3 4">
    <name type="scientific">Niastella caeni</name>
    <dbReference type="NCBI Taxonomy" id="2569763"/>
    <lineage>
        <taxon>Bacteria</taxon>
        <taxon>Pseudomonadati</taxon>
        <taxon>Bacteroidota</taxon>
        <taxon>Chitinophagia</taxon>
        <taxon>Chitinophagales</taxon>
        <taxon>Chitinophagaceae</taxon>
        <taxon>Niastella</taxon>
    </lineage>
</organism>
<evidence type="ECO:0000313" key="4">
    <source>
        <dbReference type="Proteomes" id="UP000306918"/>
    </source>
</evidence>
<dbReference type="EMBL" id="STFF01000001">
    <property type="protein sequence ID" value="THU42008.1"/>
    <property type="molecule type" value="Genomic_DNA"/>
</dbReference>
<dbReference type="Gene3D" id="2.120.10.30">
    <property type="entry name" value="TolB, C-terminal domain"/>
    <property type="match status" value="1"/>
</dbReference>
<sequence>MACNDSQTTVKGSNAESGAESVKADGDTLGSPVETGSPNASYKPAFAGQTRIGRVTTQTPYEAVVITSDLKQPWGIAVMPDGRFLITQKGGTMRIVTAEGKAGSPITGLPEVNSRGQGGLLGLTLDPSFASNRMVYWVFSENTQNGTLTSVAKGRLANDEQRIENATVIYRATPAYNSNLHYGGRILFDKTGNLVVSTGERSDRETRPQAQSLNSGLGKIIRINTNGQPASGNPFAGQSNARPEIYSYGHRNVQGLAWHPETGDLWENEFGPRGGDEVNLIQPGKNYGWPTITYGIEYSGGKVGEAITKQEGLEQPVYYWDPVVSPSGMTFYNGGNMPEWKNNLFIAALQKPHLIRLVIKNNKVTGEERLLEKEDQRFRDVAVGKNGMLYAVTDAGRMYRIGKK</sequence>
<dbReference type="InterPro" id="IPR011042">
    <property type="entry name" value="6-blade_b-propeller_TolB-like"/>
</dbReference>
<comment type="caution">
    <text evidence="3">The sequence shown here is derived from an EMBL/GenBank/DDBJ whole genome shotgun (WGS) entry which is preliminary data.</text>
</comment>
<reference evidence="3 4" key="1">
    <citation type="submission" date="2019-04" db="EMBL/GenBank/DDBJ databases">
        <title>Niastella caeni sp. nov., isolated from activated sludge.</title>
        <authorList>
            <person name="Sheng M."/>
        </authorList>
    </citation>
    <scope>NUCLEOTIDE SEQUENCE [LARGE SCALE GENOMIC DNA]</scope>
    <source>
        <strain evidence="3 4">HX-2-15</strain>
    </source>
</reference>
<evidence type="ECO:0000259" key="2">
    <source>
        <dbReference type="Pfam" id="PF07995"/>
    </source>
</evidence>
<feature type="region of interest" description="Disordered" evidence="1">
    <location>
        <begin position="1"/>
        <end position="45"/>
    </location>
</feature>
<dbReference type="OrthoDB" id="9770043at2"/>
<feature type="compositionally biased region" description="Polar residues" evidence="1">
    <location>
        <begin position="1"/>
        <end position="16"/>
    </location>
</feature>
<feature type="domain" description="Glucose/Sorbosone dehydrogenase" evidence="2">
    <location>
        <begin position="70"/>
        <end position="399"/>
    </location>
</feature>
<dbReference type="Pfam" id="PF07995">
    <property type="entry name" value="GSDH"/>
    <property type="match status" value="1"/>
</dbReference>
<protein>
    <submittedName>
        <fullName evidence="3">PQQ-dependent sugar dehydrogenase</fullName>
    </submittedName>
</protein>
<dbReference type="PANTHER" id="PTHR19328:SF75">
    <property type="entry name" value="ALDOSE SUGAR DEHYDROGENASE YLII"/>
    <property type="match status" value="1"/>
</dbReference>
<keyword evidence="4" id="KW-1185">Reference proteome</keyword>
<gene>
    <name evidence="3" type="ORF">FAM09_01295</name>
</gene>
<dbReference type="AlphaFoldDB" id="A0A4S8I1G1"/>
<evidence type="ECO:0000256" key="1">
    <source>
        <dbReference type="SAM" id="MobiDB-lite"/>
    </source>
</evidence>
<proteinExistence type="predicted"/>
<evidence type="ECO:0000313" key="3">
    <source>
        <dbReference type="EMBL" id="THU42008.1"/>
    </source>
</evidence>
<accession>A0A4S8I1G1</accession>
<dbReference type="PANTHER" id="PTHR19328">
    <property type="entry name" value="HEDGEHOG-INTERACTING PROTEIN"/>
    <property type="match status" value="1"/>
</dbReference>
<dbReference type="InterPro" id="IPR011041">
    <property type="entry name" value="Quinoprot_gluc/sorb_DH_b-prop"/>
</dbReference>